<evidence type="ECO:0000313" key="1">
    <source>
        <dbReference type="EMBL" id="KAA1099768.1"/>
    </source>
</evidence>
<name>A0A5B0PH44_PUCGR</name>
<gene>
    <name evidence="1" type="ORF">PGT21_019848</name>
</gene>
<accession>A0A5B0PH44</accession>
<dbReference type="AlphaFoldDB" id="A0A5B0PH44"/>
<reference evidence="1 2" key="1">
    <citation type="submission" date="2019-05" db="EMBL/GenBank/DDBJ databases">
        <title>Emergence of the Ug99 lineage of the wheat stem rust pathogen through somatic hybridization.</title>
        <authorList>
            <person name="Li F."/>
            <person name="Upadhyaya N.M."/>
            <person name="Sperschneider J."/>
            <person name="Matny O."/>
            <person name="Nguyen-Phuc H."/>
            <person name="Mago R."/>
            <person name="Raley C."/>
            <person name="Miller M.E."/>
            <person name="Silverstein K.A.T."/>
            <person name="Henningsen E."/>
            <person name="Hirsch C.D."/>
            <person name="Visser B."/>
            <person name="Pretorius Z.A."/>
            <person name="Steffenson B.J."/>
            <person name="Schwessinger B."/>
            <person name="Dodds P.N."/>
            <person name="Figueroa M."/>
        </authorList>
    </citation>
    <scope>NUCLEOTIDE SEQUENCE [LARGE SCALE GENOMIC DNA]</scope>
    <source>
        <strain evidence="1">21-0</strain>
    </source>
</reference>
<evidence type="ECO:0000313" key="2">
    <source>
        <dbReference type="Proteomes" id="UP000324748"/>
    </source>
</evidence>
<dbReference type="Proteomes" id="UP000324748">
    <property type="component" value="Unassembled WGS sequence"/>
</dbReference>
<proteinExistence type="predicted"/>
<comment type="caution">
    <text evidence="1">The sequence shown here is derived from an EMBL/GenBank/DDBJ whole genome shotgun (WGS) entry which is preliminary data.</text>
</comment>
<sequence length="236" mass="28187">MEISSNFALEQLFSFQYLNFVSKFINQTQKRKSYFDFLKSQAIIYLKYIDQKHQRQFHASQLDITDWGIEEEFTNLTEKIFDDNSLIDALEYHHGNPGNDIQIAVVKTNLKHADEIFFKIGNRKLMDEFDSFKFNFIFSLLDWVIETYGTKLLEYFDFSRNHFSLKFHCFSHMRNYVEILDRDLMTGRKPKMSKNQFQAQVDHMKSHFTSQVQGENIDSYLRIGAIQTRLKDSNYL</sequence>
<dbReference type="EMBL" id="VSWC01000054">
    <property type="protein sequence ID" value="KAA1099768.1"/>
    <property type="molecule type" value="Genomic_DNA"/>
</dbReference>
<keyword evidence="2" id="KW-1185">Reference proteome</keyword>
<organism evidence="1 2">
    <name type="scientific">Puccinia graminis f. sp. tritici</name>
    <dbReference type="NCBI Taxonomy" id="56615"/>
    <lineage>
        <taxon>Eukaryota</taxon>
        <taxon>Fungi</taxon>
        <taxon>Dikarya</taxon>
        <taxon>Basidiomycota</taxon>
        <taxon>Pucciniomycotina</taxon>
        <taxon>Pucciniomycetes</taxon>
        <taxon>Pucciniales</taxon>
        <taxon>Pucciniaceae</taxon>
        <taxon>Puccinia</taxon>
    </lineage>
</organism>
<protein>
    <submittedName>
        <fullName evidence="1">Uncharacterized protein</fullName>
    </submittedName>
</protein>